<keyword evidence="2" id="KW-1185">Reference proteome</keyword>
<comment type="caution">
    <text evidence="1">The sequence shown here is derived from an EMBL/GenBank/DDBJ whole genome shotgun (WGS) entry which is preliminary data.</text>
</comment>
<proteinExistence type="predicted"/>
<evidence type="ECO:0000313" key="2">
    <source>
        <dbReference type="Proteomes" id="UP001552479"/>
    </source>
</evidence>
<evidence type="ECO:0000313" key="1">
    <source>
        <dbReference type="EMBL" id="MEV4927894.1"/>
    </source>
</evidence>
<dbReference type="EMBL" id="JBFASG010000062">
    <property type="protein sequence ID" value="MEV4927894.1"/>
    <property type="molecule type" value="Genomic_DNA"/>
</dbReference>
<accession>A0ABV3J6F2</accession>
<protein>
    <submittedName>
        <fullName evidence="1">Uncharacterized protein</fullName>
    </submittedName>
</protein>
<dbReference type="Proteomes" id="UP001552479">
    <property type="component" value="Unassembled WGS sequence"/>
</dbReference>
<organism evidence="1 2">
    <name type="scientific">Streptomyces roseoverticillatus</name>
    <dbReference type="NCBI Taxonomy" id="66429"/>
    <lineage>
        <taxon>Bacteria</taxon>
        <taxon>Bacillati</taxon>
        <taxon>Actinomycetota</taxon>
        <taxon>Actinomycetes</taxon>
        <taxon>Kitasatosporales</taxon>
        <taxon>Streptomycetaceae</taxon>
        <taxon>Streptomyces</taxon>
    </lineage>
</organism>
<sequence>MSSPTAPTRTGTQVMTAYHYITTVQTRDGLLNTRDGILDVPAGFTRAACFGHLLAQLTEEYRAPLAVLYFALEPNTLATETGQ</sequence>
<name>A0ABV3J6F2_9ACTN</name>
<reference evidence="1 2" key="1">
    <citation type="submission" date="2024-06" db="EMBL/GenBank/DDBJ databases">
        <title>The Natural Products Discovery Center: Release of the First 8490 Sequenced Strains for Exploring Actinobacteria Biosynthetic Diversity.</title>
        <authorList>
            <person name="Kalkreuter E."/>
            <person name="Kautsar S.A."/>
            <person name="Yang D."/>
            <person name="Bader C.D."/>
            <person name="Teijaro C.N."/>
            <person name="Fluegel L."/>
            <person name="Davis C.M."/>
            <person name="Simpson J.R."/>
            <person name="Lauterbach L."/>
            <person name="Steele A.D."/>
            <person name="Gui C."/>
            <person name="Meng S."/>
            <person name="Li G."/>
            <person name="Viehrig K."/>
            <person name="Ye F."/>
            <person name="Su P."/>
            <person name="Kiefer A.F."/>
            <person name="Nichols A."/>
            <person name="Cepeda A.J."/>
            <person name="Yan W."/>
            <person name="Fan B."/>
            <person name="Jiang Y."/>
            <person name="Adhikari A."/>
            <person name="Zheng C.-J."/>
            <person name="Schuster L."/>
            <person name="Cowan T.M."/>
            <person name="Smanski M.J."/>
            <person name="Chevrette M.G."/>
            <person name="De Carvalho L.P.S."/>
            <person name="Shen B."/>
        </authorList>
    </citation>
    <scope>NUCLEOTIDE SEQUENCE [LARGE SCALE GENOMIC DNA]</scope>
    <source>
        <strain evidence="1 2">NPDC053791</strain>
    </source>
</reference>
<dbReference type="RefSeq" id="WP_366090926.1">
    <property type="nucleotide sequence ID" value="NZ_JBFASG010000062.1"/>
</dbReference>
<gene>
    <name evidence="1" type="ORF">AB0L03_34680</name>
</gene>